<reference evidence="2 3" key="1">
    <citation type="submission" date="2013-03" db="EMBL/GenBank/DDBJ databases">
        <authorList>
            <person name="Warren W."/>
            <person name="Wilson R.K."/>
        </authorList>
    </citation>
    <scope>NUCLEOTIDE SEQUENCE</scope>
</reference>
<dbReference type="Proteomes" id="UP000233100">
    <property type="component" value="Chromosome 11"/>
</dbReference>
<organism evidence="2 3">
    <name type="scientific">Macaca fascicularis</name>
    <name type="common">Crab-eating macaque</name>
    <name type="synonym">Cynomolgus monkey</name>
    <dbReference type="NCBI Taxonomy" id="9541"/>
    <lineage>
        <taxon>Eukaryota</taxon>
        <taxon>Metazoa</taxon>
        <taxon>Chordata</taxon>
        <taxon>Craniata</taxon>
        <taxon>Vertebrata</taxon>
        <taxon>Euteleostomi</taxon>
        <taxon>Mammalia</taxon>
        <taxon>Eutheria</taxon>
        <taxon>Euarchontoglires</taxon>
        <taxon>Primates</taxon>
        <taxon>Haplorrhini</taxon>
        <taxon>Catarrhini</taxon>
        <taxon>Cercopithecidae</taxon>
        <taxon>Cercopithecinae</taxon>
        <taxon>Macaca</taxon>
    </lineage>
</organism>
<proteinExistence type="predicted"/>
<gene>
    <name evidence="2" type="primary">CLIP1</name>
</gene>
<evidence type="ECO:0000313" key="2">
    <source>
        <dbReference type="Ensembl" id="ENSMFAP00000062446.1"/>
    </source>
</evidence>
<reference evidence="2" key="2">
    <citation type="submission" date="2025-08" db="UniProtKB">
        <authorList>
            <consortium name="Ensembl"/>
        </authorList>
    </citation>
    <scope>IDENTIFICATION</scope>
</reference>
<dbReference type="AlphaFoldDB" id="A0A7N9DDC3"/>
<dbReference type="Ensembl" id="ENSMFAT00000084193.1">
    <property type="protein sequence ID" value="ENSMFAP00000062446.1"/>
    <property type="gene ID" value="ENSMFAG00000043612.2"/>
</dbReference>
<feature type="coiled-coil region" evidence="1">
    <location>
        <begin position="14"/>
        <end position="58"/>
    </location>
</feature>
<keyword evidence="1" id="KW-0175">Coiled coil</keyword>
<sequence>MVTLHSLSLQRNPKAALQEENVKLAEELGRSRDEVTSHQKLEEERSVLNNQLLEMKKRESKFIKDADEEKASLQKSISITSALLTEKDAELEKLRNEVEYHTGCASFHAASLCSNAQPKLNNCVSGHSAQGRKRLCQVLAFSCSDSRV</sequence>
<protein>
    <submittedName>
        <fullName evidence="2">CAP-Gly domain containing linker protein 1</fullName>
    </submittedName>
</protein>
<accession>A0A7N9DDC3</accession>
<dbReference type="Bgee" id="ENSMFAG00000043612">
    <property type="expression patterns" value="Expressed in skeletal muscle tissue and 13 other cell types or tissues"/>
</dbReference>
<evidence type="ECO:0000313" key="3">
    <source>
        <dbReference type="Proteomes" id="UP000233100"/>
    </source>
</evidence>
<dbReference type="GeneTree" id="ENSGT00940000155122"/>
<reference evidence="2" key="3">
    <citation type="submission" date="2025-09" db="UniProtKB">
        <authorList>
            <consortium name="Ensembl"/>
        </authorList>
    </citation>
    <scope>IDENTIFICATION</scope>
</reference>
<evidence type="ECO:0000256" key="1">
    <source>
        <dbReference type="SAM" id="Coils"/>
    </source>
</evidence>
<name>A0A7N9DDC3_MACFA</name>
<keyword evidence="3" id="KW-1185">Reference proteome</keyword>